<feature type="region of interest" description="Disordered" evidence="1">
    <location>
        <begin position="855"/>
        <end position="908"/>
    </location>
</feature>
<sequence>MVNLFRARRKSAGNILDEVENEKLGTSPEAPAAGSSAFKVLSQTEIAAKKELAIRKQHEKEKSKFGRFSGFGGTGNKSRQQSLDDESPGSSKRDSDSKSSSGTQSSSNRPYHTGQFGSTSTLPSSADTDPNDNMFANLPPRPTVAQHNSSPSGFSISGMKKALPQIPHSKTHDVSSRYYGAADGPVSQNMGDGRPRAMTTSSYASTAIPPKLDSDLNFGSGFDDLFSGLDKRRDSPDFMDNSPGRSLLAGKRVGQPEPIDINRKLEVEPALASWDSRGSGDNLIPSPTEDNEDNNTPPPVPPHKYAPITSRSPGLGGAPFQDAGASVRESTTLQKSLNQPESEQKNYSFTSSTPSLQTPLSSRTGSDSATPKAALRTTPLTHIDHNDDDNLFTPSPPKETPVRKTINAAMKDTVPAAPQSASVGPGRKVMTAAEFQAHKTQQMARPADDSSDSEDYEDEEDAIRQREEEELRMRKKQQQMQIAREALRRSTTAPIPSNVSNRPESFVGGATGFPSEASLQADQWDDEDVPLGMLAQHLPVKQNLPLSQNPTPSYLPDRPASAGAASNRASQAYRPVFARNLPEDPYLSQFVGGGLVRQGNRESMGFNRAASVYGEPVGGSMPYADAPQFPTLVGQIQMRESAKPKYLGGASSKIPTEGPFTGALGAQMNGMNQPATRMSQMPMQQGMGMMNMMNGGMMGMGMGQGMSYPMQNQSSLMQDPQYQQMQQMIMAQQSMLMQMQAQQAGMFGQQMPQDPRMSMFPQQMQGFQNPSFANNSTPNLGSLMQNQRPMSIMSGFGNQQPLQQSRPYSAVVPGAAQGPGQFPQHLGPGPGYTASIAPSERSNIGMSSRYRPVTTGNGMQDHMSSVSSQTLQPPSANVADPRKVKGILKNKVNTQVSPVREDDEEDWSKLRERKNKFASNTGGGAKDNTSATSAFDEFDARVVF</sequence>
<feature type="compositionally biased region" description="Polar residues" evidence="1">
    <location>
        <begin position="145"/>
        <end position="155"/>
    </location>
</feature>
<dbReference type="EMBL" id="ML978069">
    <property type="protein sequence ID" value="KAF2016069.1"/>
    <property type="molecule type" value="Genomic_DNA"/>
</dbReference>
<dbReference type="PANTHER" id="PTHR42068:SF1">
    <property type="entry name" value="YALI0B18964P"/>
    <property type="match status" value="1"/>
</dbReference>
<protein>
    <submittedName>
        <fullName evidence="2">Uncharacterized protein</fullName>
    </submittedName>
</protein>
<dbReference type="RefSeq" id="XP_033384408.1">
    <property type="nucleotide sequence ID" value="XM_033521721.1"/>
</dbReference>
<feature type="compositionally biased region" description="Polar residues" evidence="1">
    <location>
        <begin position="115"/>
        <end position="128"/>
    </location>
</feature>
<feature type="compositionally biased region" description="Basic and acidic residues" evidence="1">
    <location>
        <begin position="462"/>
        <end position="472"/>
    </location>
</feature>
<feature type="region of interest" description="Disordered" evidence="1">
    <location>
        <begin position="52"/>
        <end position="175"/>
    </location>
</feature>
<feature type="compositionally biased region" description="Polar residues" evidence="1">
    <location>
        <begin position="328"/>
        <end position="347"/>
    </location>
</feature>
<feature type="compositionally biased region" description="Polar residues" evidence="1">
    <location>
        <begin position="489"/>
        <end position="503"/>
    </location>
</feature>
<feature type="region of interest" description="Disordered" evidence="1">
    <location>
        <begin position="230"/>
        <end position="254"/>
    </location>
</feature>
<feature type="compositionally biased region" description="Acidic residues" evidence="1">
    <location>
        <begin position="449"/>
        <end position="461"/>
    </location>
</feature>
<feature type="region of interest" description="Disordered" evidence="1">
    <location>
        <begin position="542"/>
        <end position="567"/>
    </location>
</feature>
<feature type="compositionally biased region" description="Basic residues" evidence="1">
    <location>
        <begin position="1"/>
        <end position="11"/>
    </location>
</feature>
<feature type="compositionally biased region" description="Low complexity" evidence="1">
    <location>
        <begin position="98"/>
        <end position="110"/>
    </location>
</feature>
<accession>A0A6A5XT30</accession>
<reference evidence="2" key="1">
    <citation type="journal article" date="2020" name="Stud. Mycol.">
        <title>101 Dothideomycetes genomes: a test case for predicting lifestyles and emergence of pathogens.</title>
        <authorList>
            <person name="Haridas S."/>
            <person name="Albert R."/>
            <person name="Binder M."/>
            <person name="Bloem J."/>
            <person name="Labutti K."/>
            <person name="Salamov A."/>
            <person name="Andreopoulos B."/>
            <person name="Baker S."/>
            <person name="Barry K."/>
            <person name="Bills G."/>
            <person name="Bluhm B."/>
            <person name="Cannon C."/>
            <person name="Castanera R."/>
            <person name="Culley D."/>
            <person name="Daum C."/>
            <person name="Ezra D."/>
            <person name="Gonzalez J."/>
            <person name="Henrissat B."/>
            <person name="Kuo A."/>
            <person name="Liang C."/>
            <person name="Lipzen A."/>
            <person name="Lutzoni F."/>
            <person name="Magnuson J."/>
            <person name="Mondo S."/>
            <person name="Nolan M."/>
            <person name="Ohm R."/>
            <person name="Pangilinan J."/>
            <person name="Park H.-J."/>
            <person name="Ramirez L."/>
            <person name="Alfaro M."/>
            <person name="Sun H."/>
            <person name="Tritt A."/>
            <person name="Yoshinaga Y."/>
            <person name="Zwiers L.-H."/>
            <person name="Turgeon B."/>
            <person name="Goodwin S."/>
            <person name="Spatafora J."/>
            <person name="Crous P."/>
            <person name="Grigoriev I."/>
        </authorList>
    </citation>
    <scope>NUCLEOTIDE SEQUENCE</scope>
    <source>
        <strain evidence="2">CBS 175.79</strain>
    </source>
</reference>
<feature type="region of interest" description="Disordered" evidence="1">
    <location>
        <begin position="1"/>
        <end position="37"/>
    </location>
</feature>
<evidence type="ECO:0000256" key="1">
    <source>
        <dbReference type="SAM" id="MobiDB-lite"/>
    </source>
</evidence>
<evidence type="ECO:0000313" key="2">
    <source>
        <dbReference type="EMBL" id="KAF2016069.1"/>
    </source>
</evidence>
<evidence type="ECO:0000313" key="3">
    <source>
        <dbReference type="Proteomes" id="UP000799778"/>
    </source>
</evidence>
<feature type="compositionally biased region" description="Basic and acidic residues" evidence="1">
    <location>
        <begin position="52"/>
        <end position="64"/>
    </location>
</feature>
<name>A0A6A5XT30_9PLEO</name>
<feature type="region of interest" description="Disordered" evidence="1">
    <location>
        <begin position="183"/>
        <end position="202"/>
    </location>
</feature>
<feature type="region of interest" description="Disordered" evidence="1">
    <location>
        <begin position="913"/>
        <end position="932"/>
    </location>
</feature>
<dbReference type="PANTHER" id="PTHR42068">
    <property type="entry name" value="YALI0B18964P"/>
    <property type="match status" value="1"/>
</dbReference>
<dbReference type="GeneID" id="54279118"/>
<dbReference type="AlphaFoldDB" id="A0A6A5XT30"/>
<gene>
    <name evidence="2" type="ORF">BU24DRAFT_192611</name>
</gene>
<keyword evidence="3" id="KW-1185">Reference proteome</keyword>
<dbReference type="OrthoDB" id="5396252at2759"/>
<proteinExistence type="predicted"/>
<feature type="region of interest" description="Disordered" evidence="1">
    <location>
        <begin position="272"/>
        <end position="400"/>
    </location>
</feature>
<feature type="compositionally biased region" description="Polar residues" evidence="1">
    <location>
        <begin position="855"/>
        <end position="875"/>
    </location>
</feature>
<organism evidence="2 3">
    <name type="scientific">Aaosphaeria arxii CBS 175.79</name>
    <dbReference type="NCBI Taxonomy" id="1450172"/>
    <lineage>
        <taxon>Eukaryota</taxon>
        <taxon>Fungi</taxon>
        <taxon>Dikarya</taxon>
        <taxon>Ascomycota</taxon>
        <taxon>Pezizomycotina</taxon>
        <taxon>Dothideomycetes</taxon>
        <taxon>Pleosporomycetidae</taxon>
        <taxon>Pleosporales</taxon>
        <taxon>Pleosporales incertae sedis</taxon>
        <taxon>Aaosphaeria</taxon>
    </lineage>
</organism>
<feature type="compositionally biased region" description="Low complexity" evidence="1">
    <location>
        <begin position="348"/>
        <end position="364"/>
    </location>
</feature>
<dbReference type="Proteomes" id="UP000799778">
    <property type="component" value="Unassembled WGS sequence"/>
</dbReference>
<feature type="region of interest" description="Disordered" evidence="1">
    <location>
        <begin position="436"/>
        <end position="514"/>
    </location>
</feature>